<reference evidence="2" key="1">
    <citation type="journal article" date="2021" name="PeerJ">
        <title>Extensive microbial diversity within the chicken gut microbiome revealed by metagenomics and culture.</title>
        <authorList>
            <person name="Gilroy R."/>
            <person name="Ravi A."/>
            <person name="Getino M."/>
            <person name="Pursley I."/>
            <person name="Horton D.L."/>
            <person name="Alikhan N.F."/>
            <person name="Baker D."/>
            <person name="Gharbi K."/>
            <person name="Hall N."/>
            <person name="Watson M."/>
            <person name="Adriaenssens E.M."/>
            <person name="Foster-Nyarko E."/>
            <person name="Jarju S."/>
            <person name="Secka A."/>
            <person name="Antonio M."/>
            <person name="Oren A."/>
            <person name="Chaudhuri R.R."/>
            <person name="La Ragione R."/>
            <person name="Hildebrand F."/>
            <person name="Pallen M.J."/>
        </authorList>
    </citation>
    <scope>NUCLEOTIDE SEQUENCE</scope>
    <source>
        <strain evidence="2">ChiHecec2B26-7398</strain>
    </source>
</reference>
<dbReference type="AlphaFoldDB" id="A0A9D1Y4R5"/>
<evidence type="ECO:0008006" key="4">
    <source>
        <dbReference type="Google" id="ProtNLM"/>
    </source>
</evidence>
<proteinExistence type="predicted"/>
<accession>A0A9D1Y4R5</accession>
<name>A0A9D1Y4R5_9FIRM</name>
<dbReference type="Proteomes" id="UP000886751">
    <property type="component" value="Unassembled WGS sequence"/>
</dbReference>
<organism evidence="2 3">
    <name type="scientific">Candidatus Gemmiger excrementipullorum</name>
    <dbReference type="NCBI Taxonomy" id="2838610"/>
    <lineage>
        <taxon>Bacteria</taxon>
        <taxon>Bacillati</taxon>
        <taxon>Bacillota</taxon>
        <taxon>Clostridia</taxon>
        <taxon>Eubacteriales</taxon>
        <taxon>Gemmiger</taxon>
    </lineage>
</organism>
<protein>
    <recommendedName>
        <fullName evidence="4">Stage III sporulation protein AD</fullName>
    </recommendedName>
</protein>
<keyword evidence="1" id="KW-1133">Transmembrane helix</keyword>
<dbReference type="EMBL" id="DXEI01000117">
    <property type="protein sequence ID" value="HIX95355.1"/>
    <property type="molecule type" value="Genomic_DNA"/>
</dbReference>
<evidence type="ECO:0000313" key="2">
    <source>
        <dbReference type="EMBL" id="HIX95355.1"/>
    </source>
</evidence>
<dbReference type="Pfam" id="PF06686">
    <property type="entry name" value="SpoIIIAC"/>
    <property type="match status" value="2"/>
</dbReference>
<evidence type="ECO:0000313" key="3">
    <source>
        <dbReference type="Proteomes" id="UP000886751"/>
    </source>
</evidence>
<dbReference type="InterPro" id="IPR025664">
    <property type="entry name" value="Spore_III_AC/AD"/>
</dbReference>
<feature type="transmembrane region" description="Helical" evidence="1">
    <location>
        <begin position="27"/>
        <end position="44"/>
    </location>
</feature>
<comment type="caution">
    <text evidence="2">The sequence shown here is derived from an EMBL/GenBank/DDBJ whole genome shotgun (WGS) entry which is preliminary data.</text>
</comment>
<reference evidence="2" key="2">
    <citation type="submission" date="2021-04" db="EMBL/GenBank/DDBJ databases">
        <authorList>
            <person name="Gilroy R."/>
        </authorList>
    </citation>
    <scope>NUCLEOTIDE SEQUENCE</scope>
    <source>
        <strain evidence="2">ChiHecec2B26-7398</strain>
    </source>
</reference>
<gene>
    <name evidence="2" type="ORF">H9846_07845</name>
</gene>
<keyword evidence="1" id="KW-0472">Membrane</keyword>
<sequence>MLIFKLAAAALVAVVLCLALKKDQPAFAFLVSVGAAAGLLLAAARQVEPLVAWLQTLDASLPGQGIGCLLRVLGIVLVAQLAADVCREGGLLAAATAAELCGRVLALLQALPLLQQLFDAYAGYLQ</sequence>
<evidence type="ECO:0000256" key="1">
    <source>
        <dbReference type="SAM" id="Phobius"/>
    </source>
</evidence>
<keyword evidence="1" id="KW-0812">Transmembrane</keyword>